<dbReference type="InterPro" id="IPR011993">
    <property type="entry name" value="PH-like_dom_sf"/>
</dbReference>
<dbReference type="Proteomes" id="UP000310066">
    <property type="component" value="Unassembled WGS sequence"/>
</dbReference>
<dbReference type="AlphaFoldDB" id="A0A4U0URP5"/>
<accession>A0A4U0URP5</accession>
<organism evidence="2 3">
    <name type="scientific">Friedmanniomyces endolithicus</name>
    <dbReference type="NCBI Taxonomy" id="329885"/>
    <lineage>
        <taxon>Eukaryota</taxon>
        <taxon>Fungi</taxon>
        <taxon>Dikarya</taxon>
        <taxon>Ascomycota</taxon>
        <taxon>Pezizomycotina</taxon>
        <taxon>Dothideomycetes</taxon>
        <taxon>Dothideomycetidae</taxon>
        <taxon>Mycosphaerellales</taxon>
        <taxon>Teratosphaeriaceae</taxon>
        <taxon>Friedmanniomyces</taxon>
    </lineage>
</organism>
<dbReference type="Gene3D" id="2.30.29.30">
    <property type="entry name" value="Pleckstrin-homology domain (PH domain)/Phosphotyrosine-binding domain (PTB)"/>
    <property type="match status" value="1"/>
</dbReference>
<feature type="region of interest" description="Disordered" evidence="1">
    <location>
        <begin position="1"/>
        <end position="90"/>
    </location>
</feature>
<name>A0A4U0URP5_9PEZI</name>
<reference evidence="2 3" key="1">
    <citation type="submission" date="2017-03" db="EMBL/GenBank/DDBJ databases">
        <title>Genomes of endolithic fungi from Antarctica.</title>
        <authorList>
            <person name="Coleine C."/>
            <person name="Masonjones S."/>
            <person name="Stajich J.E."/>
        </authorList>
    </citation>
    <scope>NUCLEOTIDE SEQUENCE [LARGE SCALE GENOMIC DNA]</scope>
    <source>
        <strain evidence="2 3">CCFEE 5311</strain>
    </source>
</reference>
<sequence>MSQWGGGARSPTTEAPPSPTTLKPPLAENTPPSKKPANIDSITPQASALKLDTYPKNPPLSPSQPVFSATPSRARADSRANTRPNSMYQNYQPPQVDVAADTPPELQPIFSFLNSHSNKLYQEGYFLKLHDLDSRGRPSAERSWIECFAQLVGTVLSLWDAAALDAAGQDGEVVPTFVNLSDASIKMVSADRY</sequence>
<dbReference type="OrthoDB" id="5563754at2759"/>
<evidence type="ECO:0000256" key="1">
    <source>
        <dbReference type="SAM" id="MobiDB-lite"/>
    </source>
</evidence>
<protein>
    <submittedName>
        <fullName evidence="2">Uncharacterized protein</fullName>
    </submittedName>
</protein>
<gene>
    <name evidence="2" type="ORF">B0A54_09529</name>
</gene>
<evidence type="ECO:0000313" key="2">
    <source>
        <dbReference type="EMBL" id="TKA38594.1"/>
    </source>
</evidence>
<dbReference type="EMBL" id="NAJP01000044">
    <property type="protein sequence ID" value="TKA38594.1"/>
    <property type="molecule type" value="Genomic_DNA"/>
</dbReference>
<comment type="caution">
    <text evidence="2">The sequence shown here is derived from an EMBL/GenBank/DDBJ whole genome shotgun (WGS) entry which is preliminary data.</text>
</comment>
<proteinExistence type="predicted"/>
<feature type="compositionally biased region" description="Polar residues" evidence="1">
    <location>
        <begin position="81"/>
        <end position="90"/>
    </location>
</feature>
<evidence type="ECO:0000313" key="3">
    <source>
        <dbReference type="Proteomes" id="UP000310066"/>
    </source>
</evidence>
<dbReference type="STRING" id="329885.A0A4U0URP5"/>